<dbReference type="EC" id="2.7.7.19" evidence="3"/>
<comment type="similarity">
    <text evidence="2">Belongs to the DNA polymerase type-B-like family.</text>
</comment>
<feature type="compositionally biased region" description="Basic residues" evidence="7">
    <location>
        <begin position="549"/>
        <end position="566"/>
    </location>
</feature>
<dbReference type="GO" id="GO:0031123">
    <property type="term" value="P:RNA 3'-end processing"/>
    <property type="evidence" value="ECO:0007669"/>
    <property type="project" value="TreeGrafter"/>
</dbReference>
<feature type="domain" description="PAP-associated" evidence="8">
    <location>
        <begin position="385"/>
        <end position="443"/>
    </location>
</feature>
<organism evidence="10 11">
    <name type="scientific">Miscanthus lutarioriparius</name>
    <dbReference type="NCBI Taxonomy" id="422564"/>
    <lineage>
        <taxon>Eukaryota</taxon>
        <taxon>Viridiplantae</taxon>
        <taxon>Streptophyta</taxon>
        <taxon>Embryophyta</taxon>
        <taxon>Tracheophyta</taxon>
        <taxon>Spermatophyta</taxon>
        <taxon>Magnoliopsida</taxon>
        <taxon>Liliopsida</taxon>
        <taxon>Poales</taxon>
        <taxon>Poaceae</taxon>
        <taxon>PACMAD clade</taxon>
        <taxon>Panicoideae</taxon>
        <taxon>Andropogonodae</taxon>
        <taxon>Andropogoneae</taxon>
        <taxon>Saccharinae</taxon>
        <taxon>Miscanthus</taxon>
    </lineage>
</organism>
<protein>
    <recommendedName>
        <fullName evidence="3">polynucleotide adenylyltransferase</fullName>
        <ecNumber evidence="3">2.7.7.19</ecNumber>
    </recommendedName>
</protein>
<dbReference type="InterPro" id="IPR054708">
    <property type="entry name" value="MTPAP-like_central"/>
</dbReference>
<name>A0A811NMK4_9POAL</name>
<dbReference type="CDD" id="cd05402">
    <property type="entry name" value="NT_PAP_TUTase"/>
    <property type="match status" value="1"/>
</dbReference>
<dbReference type="SUPFAM" id="SSF81631">
    <property type="entry name" value="PAP/OAS1 substrate-binding domain"/>
    <property type="match status" value="1"/>
</dbReference>
<keyword evidence="4" id="KW-0808">Transferase</keyword>
<dbReference type="Pfam" id="PF03828">
    <property type="entry name" value="PAP_assoc"/>
    <property type="match status" value="1"/>
</dbReference>
<feature type="domain" description="Poly(A) RNA polymerase mitochondrial-like central palm" evidence="9">
    <location>
        <begin position="191"/>
        <end position="308"/>
    </location>
</feature>
<feature type="region of interest" description="Disordered" evidence="7">
    <location>
        <begin position="1"/>
        <end position="29"/>
    </location>
</feature>
<feature type="compositionally biased region" description="Low complexity" evidence="7">
    <location>
        <begin position="537"/>
        <end position="548"/>
    </location>
</feature>
<feature type="compositionally biased region" description="Basic residues" evidence="7">
    <location>
        <begin position="19"/>
        <end position="29"/>
    </location>
</feature>
<evidence type="ECO:0000259" key="9">
    <source>
        <dbReference type="Pfam" id="PF22600"/>
    </source>
</evidence>
<evidence type="ECO:0000313" key="10">
    <source>
        <dbReference type="EMBL" id="CAD6230388.1"/>
    </source>
</evidence>
<dbReference type="AlphaFoldDB" id="A0A811NMK4"/>
<dbReference type="EMBL" id="CAJGYO010000005">
    <property type="protein sequence ID" value="CAD6230388.1"/>
    <property type="molecule type" value="Genomic_DNA"/>
</dbReference>
<dbReference type="GO" id="GO:0003729">
    <property type="term" value="F:mRNA binding"/>
    <property type="evidence" value="ECO:0007669"/>
    <property type="project" value="TreeGrafter"/>
</dbReference>
<keyword evidence="6" id="KW-0460">Magnesium</keyword>
<dbReference type="FunFam" id="3.30.460.10:FF:000006">
    <property type="entry name" value="non-canonical poly(A) RNA polymerase PAPD5"/>
    <property type="match status" value="1"/>
</dbReference>
<dbReference type="SUPFAM" id="SSF81301">
    <property type="entry name" value="Nucleotidyltransferase"/>
    <property type="match status" value="1"/>
</dbReference>
<dbReference type="InterPro" id="IPR002058">
    <property type="entry name" value="PAP_assoc"/>
</dbReference>
<keyword evidence="5" id="KW-0479">Metal-binding</keyword>
<dbReference type="Gene3D" id="3.30.460.10">
    <property type="entry name" value="Beta Polymerase, domain 2"/>
    <property type="match status" value="1"/>
</dbReference>
<dbReference type="GO" id="GO:0005730">
    <property type="term" value="C:nucleolus"/>
    <property type="evidence" value="ECO:0007669"/>
    <property type="project" value="TreeGrafter"/>
</dbReference>
<reference evidence="10" key="1">
    <citation type="submission" date="2020-10" db="EMBL/GenBank/DDBJ databases">
        <authorList>
            <person name="Han B."/>
            <person name="Lu T."/>
            <person name="Zhao Q."/>
            <person name="Huang X."/>
            <person name="Zhao Y."/>
        </authorList>
    </citation>
    <scope>NUCLEOTIDE SEQUENCE</scope>
</reference>
<evidence type="ECO:0000256" key="7">
    <source>
        <dbReference type="SAM" id="MobiDB-lite"/>
    </source>
</evidence>
<accession>A0A811NMK4</accession>
<dbReference type="PANTHER" id="PTHR23092:SF15">
    <property type="entry name" value="INACTIVE NON-CANONICAL POLY(A) RNA POLYMERASE PROTEIN TRF4-2-RELATED"/>
    <property type="match status" value="1"/>
</dbReference>
<keyword evidence="11" id="KW-1185">Reference proteome</keyword>
<evidence type="ECO:0000256" key="3">
    <source>
        <dbReference type="ARBA" id="ARBA00012388"/>
    </source>
</evidence>
<feature type="region of interest" description="Disordered" evidence="7">
    <location>
        <begin position="138"/>
        <end position="170"/>
    </location>
</feature>
<dbReference type="GO" id="GO:1990817">
    <property type="term" value="F:poly(A) RNA polymerase activity"/>
    <property type="evidence" value="ECO:0007669"/>
    <property type="project" value="UniProtKB-EC"/>
</dbReference>
<feature type="compositionally biased region" description="Basic and acidic residues" evidence="7">
    <location>
        <begin position="575"/>
        <end position="588"/>
    </location>
</feature>
<dbReference type="FunFam" id="1.10.1410.10:FF:000009">
    <property type="entry name" value="Poly(A) RNA polymerase cid14"/>
    <property type="match status" value="1"/>
</dbReference>
<gene>
    <name evidence="10" type="ORF">NCGR_LOCUS20717</name>
</gene>
<dbReference type="Gene3D" id="1.10.1410.10">
    <property type="match status" value="1"/>
</dbReference>
<evidence type="ECO:0000256" key="6">
    <source>
        <dbReference type="ARBA" id="ARBA00022842"/>
    </source>
</evidence>
<comment type="cofactor">
    <cofactor evidence="1">
        <name>Mn(2+)</name>
        <dbReference type="ChEBI" id="CHEBI:29035"/>
    </cofactor>
</comment>
<feature type="region of interest" description="Disordered" evidence="7">
    <location>
        <begin position="530"/>
        <end position="614"/>
    </location>
</feature>
<dbReference type="OrthoDB" id="273917at2759"/>
<evidence type="ECO:0000256" key="4">
    <source>
        <dbReference type="ARBA" id="ARBA00022679"/>
    </source>
</evidence>
<comment type="caution">
    <text evidence="10">The sequence shown here is derived from an EMBL/GenBank/DDBJ whole genome shotgun (WGS) entry which is preliminary data.</text>
</comment>
<dbReference type="Pfam" id="PF22600">
    <property type="entry name" value="MTPAP-like_central"/>
    <property type="match status" value="1"/>
</dbReference>
<evidence type="ECO:0000256" key="5">
    <source>
        <dbReference type="ARBA" id="ARBA00022723"/>
    </source>
</evidence>
<sequence>MALQEATNAWAWPWPPPPPRKRRRRGSKGKRAVLYYPAPPRQAAATAAAAPAAATEMEAEASVPATNYVYDTLPGLHFAFSPEEEALDDAAAAAGQDEDDATATYAVFRNEITAAGDALADIPAANFFSLDVSAPASVEAEPEPASPRAPAPAAAAATPSSSRALEDQPAQGSERAWFRVGRRFRSPMLQLHKEILDFCDFISPSTEEQSSRTAAVQDVSDVVKHIWPQCKVEVFGSFRTGLYLPTSDIDVVIFESRVKTPQVGLYALAKALSQKGVAKKIQVIAKARVPIVKFVERKSGIAFDISFDIDGGPQAADFIKDAVKKLPALRPLCMILKVFLHQRELNEVYTGGIGSYALLTMLITHLQLVWGGKDILGYHQSKEHNLGILLVRFFDFYGRKLNHWDVGISCNSSRTFFLKSDKDFMNHDRPHLLAIQDPMAPDNDIGKNSFNYFKVKSAFSKAYSVLTDANSLISLGHNRSILGTIVRPDSVLLDRKGWHNDMLAEPWEPITQQFDSENDAVYNWHVINEDEPLPRNSQSTSEDTSSSPSKKRKSSKSKQKSRKKSKGGASGSSDVAREDKSSKREAGSSKRRKGPKEYDRFTNTLPKYTHVSKW</sequence>
<evidence type="ECO:0000259" key="8">
    <source>
        <dbReference type="Pfam" id="PF03828"/>
    </source>
</evidence>
<dbReference type="InterPro" id="IPR043519">
    <property type="entry name" value="NT_sf"/>
</dbReference>
<dbReference type="Proteomes" id="UP000604825">
    <property type="component" value="Unassembled WGS sequence"/>
</dbReference>
<proteinExistence type="inferred from homology"/>
<evidence type="ECO:0000256" key="1">
    <source>
        <dbReference type="ARBA" id="ARBA00001936"/>
    </source>
</evidence>
<dbReference type="PANTHER" id="PTHR23092">
    <property type="entry name" value="POLY(A) RNA POLYMERASE"/>
    <property type="match status" value="1"/>
</dbReference>
<feature type="compositionally biased region" description="Low complexity" evidence="7">
    <location>
        <begin position="151"/>
        <end position="163"/>
    </location>
</feature>
<evidence type="ECO:0000256" key="2">
    <source>
        <dbReference type="ARBA" id="ARBA00008593"/>
    </source>
</evidence>
<dbReference type="GO" id="GO:0031499">
    <property type="term" value="C:TRAMP complex"/>
    <property type="evidence" value="ECO:0007669"/>
    <property type="project" value="TreeGrafter"/>
</dbReference>
<evidence type="ECO:0000313" key="11">
    <source>
        <dbReference type="Proteomes" id="UP000604825"/>
    </source>
</evidence>
<dbReference type="InterPro" id="IPR045862">
    <property type="entry name" value="Trf4-like"/>
</dbReference>
<dbReference type="GO" id="GO:0043634">
    <property type="term" value="P:polyadenylation-dependent ncRNA catabolic process"/>
    <property type="evidence" value="ECO:0007669"/>
    <property type="project" value="TreeGrafter"/>
</dbReference>
<dbReference type="GO" id="GO:0046872">
    <property type="term" value="F:metal ion binding"/>
    <property type="evidence" value="ECO:0007669"/>
    <property type="project" value="UniProtKB-KW"/>
</dbReference>